<dbReference type="Proteomes" id="UP000001225">
    <property type="component" value="Chromosome"/>
</dbReference>
<keyword evidence="3 4" id="KW-0378">Hydrolase</keyword>
<protein>
    <recommendedName>
        <fullName evidence="4">Trehalose 6-phosphate phosphatase</fullName>
        <ecNumber evidence="4">3.1.3.12</ecNumber>
    </recommendedName>
</protein>
<dbReference type="InterPro" id="IPR003337">
    <property type="entry name" value="Trehalose_PPase"/>
</dbReference>
<keyword evidence="4" id="KW-0479">Metal-binding</keyword>
<dbReference type="NCBIfam" id="TIGR00685">
    <property type="entry name" value="T6PP"/>
    <property type="match status" value="1"/>
</dbReference>
<evidence type="ECO:0000256" key="1">
    <source>
        <dbReference type="ARBA" id="ARBA00005199"/>
    </source>
</evidence>
<evidence type="ECO:0000313" key="6">
    <source>
        <dbReference type="Proteomes" id="UP000001225"/>
    </source>
</evidence>
<dbReference type="GO" id="GO:0046872">
    <property type="term" value="F:metal ion binding"/>
    <property type="evidence" value="ECO:0007669"/>
    <property type="project" value="UniProtKB-KW"/>
</dbReference>
<dbReference type="EC" id="3.1.3.12" evidence="4"/>
<dbReference type="CDD" id="cd01627">
    <property type="entry name" value="HAD_TPP"/>
    <property type="match status" value="1"/>
</dbReference>
<evidence type="ECO:0000313" key="5">
    <source>
        <dbReference type="EMBL" id="CAP40607.1"/>
    </source>
</evidence>
<accession>A9HXW2</accession>
<evidence type="ECO:0000256" key="2">
    <source>
        <dbReference type="ARBA" id="ARBA00008770"/>
    </source>
</evidence>
<dbReference type="eggNOG" id="COG1877">
    <property type="taxonomic scope" value="Bacteria"/>
</dbReference>
<name>A9HXW2_BORPD</name>
<dbReference type="KEGG" id="bpt:Bpet0275"/>
<keyword evidence="6" id="KW-1185">Reference proteome</keyword>
<dbReference type="SUPFAM" id="SSF56784">
    <property type="entry name" value="HAD-like"/>
    <property type="match status" value="1"/>
</dbReference>
<proteinExistence type="inferred from homology"/>
<reference evidence="5 6" key="1">
    <citation type="journal article" date="2008" name="BMC Genomics">
        <title>The missing link: Bordetella petrii is endowed with both the metabolic versatility of environmental bacteria and virulence traits of pathogenic Bordetellae.</title>
        <authorList>
            <person name="Gross R."/>
            <person name="Guzman C.A."/>
            <person name="Sebaihia M."/>
            <person name="Martins Dos Santos V.A."/>
            <person name="Pieper D.H."/>
            <person name="Koebnik R."/>
            <person name="Lechner M."/>
            <person name="Bartels D."/>
            <person name="Buhrmester J."/>
            <person name="Choudhuri J.V."/>
            <person name="Ebensen T."/>
            <person name="Gaigalat L."/>
            <person name="Herrmann S."/>
            <person name="Khachane A.N."/>
            <person name="Larisch C."/>
            <person name="Link S."/>
            <person name="Linke B."/>
            <person name="Meyer F."/>
            <person name="Mormann S."/>
            <person name="Nakunst D."/>
            <person name="Rueckert C."/>
            <person name="Schneiker-Bekel S."/>
            <person name="Schulze K."/>
            <person name="Vorhoelter F.J."/>
            <person name="Yevsa T."/>
            <person name="Engle J.T."/>
            <person name="Goldman W.E."/>
            <person name="Puehler A."/>
            <person name="Goebel U.B."/>
            <person name="Goesmann A."/>
            <person name="Bloecker H."/>
            <person name="Kaiser O."/>
            <person name="Martinez-Arias R."/>
        </authorList>
    </citation>
    <scope>NUCLEOTIDE SEQUENCE [LARGE SCALE GENOMIC DNA]</scope>
    <source>
        <strain evidence="6">ATCC BAA-461 / DSM 12804 / CCUG 43448 / CIP 107267 / Se-1111R</strain>
    </source>
</reference>
<dbReference type="GO" id="GO:0004805">
    <property type="term" value="F:trehalose-phosphatase activity"/>
    <property type="evidence" value="ECO:0007669"/>
    <property type="project" value="UniProtKB-EC"/>
</dbReference>
<organism evidence="5 6">
    <name type="scientific">Bordetella petrii (strain ATCC BAA-461 / DSM 12804 / CCUG 43448 / CIP 107267 / Se-1111R)</name>
    <dbReference type="NCBI Taxonomy" id="340100"/>
    <lineage>
        <taxon>Bacteria</taxon>
        <taxon>Pseudomonadati</taxon>
        <taxon>Pseudomonadota</taxon>
        <taxon>Betaproteobacteria</taxon>
        <taxon>Burkholderiales</taxon>
        <taxon>Alcaligenaceae</taxon>
        <taxon>Bordetella</taxon>
    </lineage>
</organism>
<dbReference type="InterPro" id="IPR044651">
    <property type="entry name" value="OTSB-like"/>
</dbReference>
<dbReference type="Gene3D" id="3.40.50.1000">
    <property type="entry name" value="HAD superfamily/HAD-like"/>
    <property type="match status" value="1"/>
</dbReference>
<dbReference type="AlphaFoldDB" id="A9HXW2"/>
<keyword evidence="4" id="KW-0460">Magnesium</keyword>
<dbReference type="Pfam" id="PF02358">
    <property type="entry name" value="Trehalose_PPase"/>
    <property type="match status" value="1"/>
</dbReference>
<comment type="function">
    <text evidence="4">Removes the phosphate from trehalose 6-phosphate to produce free trehalose.</text>
</comment>
<dbReference type="GO" id="GO:0005992">
    <property type="term" value="P:trehalose biosynthetic process"/>
    <property type="evidence" value="ECO:0007669"/>
    <property type="project" value="UniProtKB-UniPathway"/>
</dbReference>
<dbReference type="EMBL" id="AM902716">
    <property type="protein sequence ID" value="CAP40607.1"/>
    <property type="molecule type" value="Genomic_DNA"/>
</dbReference>
<dbReference type="InterPro" id="IPR006379">
    <property type="entry name" value="HAD-SF_hydro_IIB"/>
</dbReference>
<comment type="catalytic activity">
    <reaction evidence="4">
        <text>alpha,alpha-trehalose 6-phosphate + H2O = alpha,alpha-trehalose + phosphate</text>
        <dbReference type="Rhea" id="RHEA:23420"/>
        <dbReference type="ChEBI" id="CHEBI:15377"/>
        <dbReference type="ChEBI" id="CHEBI:16551"/>
        <dbReference type="ChEBI" id="CHEBI:43474"/>
        <dbReference type="ChEBI" id="CHEBI:58429"/>
        <dbReference type="EC" id="3.1.3.12"/>
    </reaction>
</comment>
<gene>
    <name evidence="5" type="primary">otsB</name>
    <name evidence="5" type="ordered locus">Bpet0275</name>
</gene>
<dbReference type="PANTHER" id="PTHR43768:SF3">
    <property type="entry name" value="TREHALOSE 6-PHOSPHATE PHOSPHATASE"/>
    <property type="match status" value="1"/>
</dbReference>
<evidence type="ECO:0000256" key="3">
    <source>
        <dbReference type="ARBA" id="ARBA00022801"/>
    </source>
</evidence>
<dbReference type="InterPro" id="IPR023214">
    <property type="entry name" value="HAD_sf"/>
</dbReference>
<comment type="pathway">
    <text evidence="1 4">Glycan biosynthesis; trehalose biosynthesis.</text>
</comment>
<dbReference type="NCBIfam" id="TIGR01484">
    <property type="entry name" value="HAD-SF-IIB"/>
    <property type="match status" value="1"/>
</dbReference>
<dbReference type="Gene3D" id="3.30.70.1020">
    <property type="entry name" value="Trehalose-6-phosphate phosphatase related protein, domain 2"/>
    <property type="match status" value="1"/>
</dbReference>
<dbReference type="InterPro" id="IPR036412">
    <property type="entry name" value="HAD-like_sf"/>
</dbReference>
<dbReference type="PANTHER" id="PTHR43768">
    <property type="entry name" value="TREHALOSE 6-PHOSPHATE PHOSPHATASE"/>
    <property type="match status" value="1"/>
</dbReference>
<comment type="similarity">
    <text evidence="2 4">Belongs to the trehalose phosphatase family.</text>
</comment>
<evidence type="ECO:0000256" key="4">
    <source>
        <dbReference type="RuleBase" id="RU361117"/>
    </source>
</evidence>
<dbReference type="UniPathway" id="UPA00299"/>
<dbReference type="STRING" id="94624.Bpet0275"/>
<comment type="cofactor">
    <cofactor evidence="4">
        <name>Mg(2+)</name>
        <dbReference type="ChEBI" id="CHEBI:18420"/>
    </cofactor>
</comment>
<sequence>MPHPGRIALFLDLDGTLAAIQPDPDLVMVPPATIDVLRRVEQALDGALAILSGRPGIDLDRLLHPLLLPHAAGHGAERRDRHGVVVQAPVAPGLGAARAQLRQRVAGWQGVWIEPKGHGLAVHYRAAPGMAARVESAVRETAARHAPAFDVQPGKMVFELRPHGIDKGSALRAFMREAPYAGRVPVMVGDDLTDEAGFIAARQAGGYGIKIGAGPSSAMWRLPGPEALADWLRRLGSAPTP</sequence>